<dbReference type="Proteomes" id="UP001056012">
    <property type="component" value="Chromosome 5"/>
</dbReference>
<name>A0A9Q9DW52_CURCL</name>
<evidence type="ECO:0000313" key="4">
    <source>
        <dbReference type="Proteomes" id="UP001056012"/>
    </source>
</evidence>
<protein>
    <recommendedName>
        <fullName evidence="2">Copper homeostasis protein cutC homolog</fullName>
    </recommendedName>
</protein>
<proteinExistence type="inferred from homology"/>
<dbReference type="VEuPathDB" id="FungiDB:yc1106_07380"/>
<comment type="similarity">
    <text evidence="1">Belongs to the CutC family.</text>
</comment>
<evidence type="ECO:0000256" key="2">
    <source>
        <dbReference type="ARBA" id="ARBA00019014"/>
    </source>
</evidence>
<reference evidence="3" key="1">
    <citation type="submission" date="2021-12" db="EMBL/GenBank/DDBJ databases">
        <title>Curvularia clavata genome.</title>
        <authorList>
            <person name="Cao Y."/>
        </authorList>
    </citation>
    <scope>NUCLEOTIDE SEQUENCE</scope>
    <source>
        <strain evidence="3">Yc1106</strain>
    </source>
</reference>
<evidence type="ECO:0000256" key="1">
    <source>
        <dbReference type="ARBA" id="ARBA00007768"/>
    </source>
</evidence>
<dbReference type="InterPro" id="IPR005627">
    <property type="entry name" value="CutC-like"/>
</dbReference>
<dbReference type="Pfam" id="PF03932">
    <property type="entry name" value="CutC"/>
    <property type="match status" value="1"/>
</dbReference>
<dbReference type="EMBL" id="CP089278">
    <property type="protein sequence ID" value="USP80106.1"/>
    <property type="molecule type" value="Genomic_DNA"/>
</dbReference>
<dbReference type="SUPFAM" id="SSF110395">
    <property type="entry name" value="CutC-like"/>
    <property type="match status" value="1"/>
</dbReference>
<dbReference type="Gene3D" id="3.20.20.380">
    <property type="entry name" value="Copper homeostasis (CutC) domain"/>
    <property type="match status" value="1"/>
</dbReference>
<dbReference type="OrthoDB" id="7392499at2759"/>
<evidence type="ECO:0000313" key="3">
    <source>
        <dbReference type="EMBL" id="USP80106.1"/>
    </source>
</evidence>
<keyword evidence="4" id="KW-1185">Reference proteome</keyword>
<dbReference type="AlphaFoldDB" id="A0A9Q9DW52"/>
<sequence length="224" mass="24068">MLEIACFNASSAIASAQAGADRIELCSDYAAGGVTPSLSTLEDVRSQTTSAVNVMIRPRAGDFNYTAEEFARMEAEVVSLKPFASGFVFGILDPNHRVDEARNHRLVQLAAPLPCTFHRAIDETDDLDEAVEAVVRCGFKNILTSGSAGNALQGAERLHQLQMKFGHCISLIAGGGARNGNIGEIKRKTGVPWLHSAAITLPGENVDVTEVRKMKDSLVEIERS</sequence>
<gene>
    <name evidence="3" type="ORF">yc1106_07380</name>
</gene>
<organism evidence="3 4">
    <name type="scientific">Curvularia clavata</name>
    <dbReference type="NCBI Taxonomy" id="95742"/>
    <lineage>
        <taxon>Eukaryota</taxon>
        <taxon>Fungi</taxon>
        <taxon>Dikarya</taxon>
        <taxon>Ascomycota</taxon>
        <taxon>Pezizomycotina</taxon>
        <taxon>Dothideomycetes</taxon>
        <taxon>Pleosporomycetidae</taxon>
        <taxon>Pleosporales</taxon>
        <taxon>Pleosporineae</taxon>
        <taxon>Pleosporaceae</taxon>
        <taxon>Curvularia</taxon>
    </lineage>
</organism>
<dbReference type="GO" id="GO:0005507">
    <property type="term" value="F:copper ion binding"/>
    <property type="evidence" value="ECO:0007669"/>
    <property type="project" value="TreeGrafter"/>
</dbReference>
<dbReference type="PANTHER" id="PTHR12598">
    <property type="entry name" value="COPPER HOMEOSTASIS PROTEIN CUTC"/>
    <property type="match status" value="1"/>
</dbReference>
<dbReference type="PANTHER" id="PTHR12598:SF0">
    <property type="entry name" value="COPPER HOMEOSTASIS PROTEIN CUTC HOMOLOG"/>
    <property type="match status" value="1"/>
</dbReference>
<accession>A0A9Q9DW52</accession>
<dbReference type="InterPro" id="IPR036822">
    <property type="entry name" value="CutC-like_dom_sf"/>
</dbReference>